<comment type="caution">
    <text evidence="1">The sequence shown here is derived from an EMBL/GenBank/DDBJ whole genome shotgun (WGS) entry which is preliminary data.</text>
</comment>
<proteinExistence type="predicted"/>
<name>A0A147HX07_9SPHN</name>
<dbReference type="PATRIC" id="fig|33051.3.peg.3275"/>
<organism evidence="1 2">
    <name type="scientific">Sphingomonas sanguinis</name>
    <dbReference type="NCBI Taxonomy" id="33051"/>
    <lineage>
        <taxon>Bacteria</taxon>
        <taxon>Pseudomonadati</taxon>
        <taxon>Pseudomonadota</taxon>
        <taxon>Alphaproteobacteria</taxon>
        <taxon>Sphingomonadales</taxon>
        <taxon>Sphingomonadaceae</taxon>
        <taxon>Sphingomonas</taxon>
    </lineage>
</organism>
<dbReference type="EMBL" id="LDTD01000069">
    <property type="protein sequence ID" value="KTT69422.1"/>
    <property type="molecule type" value="Genomic_DNA"/>
</dbReference>
<dbReference type="AlphaFoldDB" id="A0A147HX07"/>
<evidence type="ECO:0000313" key="2">
    <source>
        <dbReference type="Proteomes" id="UP000072867"/>
    </source>
</evidence>
<gene>
    <name evidence="1" type="ORF">NS319_10475</name>
</gene>
<protein>
    <submittedName>
        <fullName evidence="1">Uncharacterized protein</fullName>
    </submittedName>
</protein>
<dbReference type="STRING" id="33051.SB4_17355"/>
<sequence>MKRRWKLAIAAAALVAGAVIVPVAYIEGGCRTPPADRAGAPPYRSILPPADRRPLAATFLTYPEWHIVYEAESYARHLDRGAPPSAFPFGRHIASFWTSYCTVNQLTMGSPTASDYKLTIYTIGISYTAELLVKAAYERTVGRVFEWLSGWTSADDRHAAMVQRRYGAFLHETPWFRFPFGQALWDEWRTAEPLQPARHWERRFALSAEYGVKALYAKAIDAATGATVGHDETTLRFVARAAPQALRAVDLRIVPIGSSADGLTIAQAPRYQQFNDILGKLADARIDLMEIAGNGEIFVTLLLPATAAPPGKVRLSLPIDRPGWRRVGIVVPVHALTATLRQVRQSGGEVEHVYDY</sequence>
<evidence type="ECO:0000313" key="1">
    <source>
        <dbReference type="EMBL" id="KTT69422.1"/>
    </source>
</evidence>
<dbReference type="Proteomes" id="UP000072867">
    <property type="component" value="Unassembled WGS sequence"/>
</dbReference>
<dbReference type="RefSeq" id="WP_058733573.1">
    <property type="nucleotide sequence ID" value="NZ_LDTD01000069.1"/>
</dbReference>
<reference evidence="1 2" key="1">
    <citation type="journal article" date="2016" name="Front. Microbiol.">
        <title>Genomic Resource of Rice Seed Associated Bacteria.</title>
        <authorList>
            <person name="Midha S."/>
            <person name="Bansal K."/>
            <person name="Sharma S."/>
            <person name="Kumar N."/>
            <person name="Patil P.P."/>
            <person name="Chaudhry V."/>
            <person name="Patil P.B."/>
        </authorList>
    </citation>
    <scope>NUCLEOTIDE SEQUENCE [LARGE SCALE GENOMIC DNA]</scope>
    <source>
        <strain evidence="1 2">NS319</strain>
    </source>
</reference>
<accession>A0A147HX07</accession>